<feature type="transmembrane region" description="Helical" evidence="1">
    <location>
        <begin position="188"/>
        <end position="219"/>
    </location>
</feature>
<dbReference type="Proteomes" id="UP001138768">
    <property type="component" value="Unassembled WGS sequence"/>
</dbReference>
<gene>
    <name evidence="2" type="ORF">CKO42_08880</name>
</gene>
<feature type="transmembrane region" description="Helical" evidence="1">
    <location>
        <begin position="143"/>
        <end position="176"/>
    </location>
</feature>
<keyword evidence="1" id="KW-0812">Transmembrane</keyword>
<dbReference type="AlphaFoldDB" id="A0A9X0W7T6"/>
<proteinExistence type="predicted"/>
<feature type="transmembrane region" description="Helical" evidence="1">
    <location>
        <begin position="70"/>
        <end position="89"/>
    </location>
</feature>
<keyword evidence="3" id="KW-1185">Reference proteome</keyword>
<evidence type="ECO:0000313" key="3">
    <source>
        <dbReference type="Proteomes" id="UP001138768"/>
    </source>
</evidence>
<feature type="transmembrane region" description="Helical" evidence="1">
    <location>
        <begin position="336"/>
        <end position="358"/>
    </location>
</feature>
<organism evidence="2 3">
    <name type="scientific">Lamprobacter modestohalophilus</name>
    <dbReference type="NCBI Taxonomy" id="1064514"/>
    <lineage>
        <taxon>Bacteria</taxon>
        <taxon>Pseudomonadati</taxon>
        <taxon>Pseudomonadota</taxon>
        <taxon>Gammaproteobacteria</taxon>
        <taxon>Chromatiales</taxon>
        <taxon>Chromatiaceae</taxon>
        <taxon>Lamprobacter</taxon>
    </lineage>
</organism>
<sequence>MGIIGLLVVLLVSSMALFERLAEVVCPLLEIPTTAGIWLLFLAYLGYLMALTHLLRRWAPRTRKWPAKTVFLGLWLSLTLIFLAVYPLADSGVLGFESDREEALDVGVKALWNGTFPYQCRAVSGIHEGCPQSGNPIAPMPGGLILAAPVVLILGSAAALSLLSLWVLFLGLGVYWGSNRRSLLHVMFLLAAAPVLLAEVLTGGDHLANTVLVCIPLLLLTQNAARPHAKALALLFGCALAWRGLFWLVSVPILSYCIHTRQWQPLALIGGYALAGFAAVMLPFALWDPTGFAPWSVQQRFQLYEHILPHAALAVPACVVALGACFGWLAKDQDGLLNACGWTLLLPVIAGAVLQSITVGQPTVLFYGWYSLTSIILFSATAFRGRKSALDTTQNPAYSRRNERR</sequence>
<dbReference type="EMBL" id="NRRY01000011">
    <property type="protein sequence ID" value="MBK1618549.1"/>
    <property type="molecule type" value="Genomic_DNA"/>
</dbReference>
<feature type="transmembrane region" description="Helical" evidence="1">
    <location>
        <begin position="266"/>
        <end position="287"/>
    </location>
</feature>
<feature type="transmembrane region" description="Helical" evidence="1">
    <location>
        <begin position="364"/>
        <end position="383"/>
    </location>
</feature>
<reference evidence="2 3" key="1">
    <citation type="journal article" date="2020" name="Microorganisms">
        <title>Osmotic Adaptation and Compatible Solute Biosynthesis of Phototrophic Bacteria as Revealed from Genome Analyses.</title>
        <authorList>
            <person name="Imhoff J.F."/>
            <person name="Rahn T."/>
            <person name="Kunzel S."/>
            <person name="Keller A."/>
            <person name="Neulinger S.C."/>
        </authorList>
    </citation>
    <scope>NUCLEOTIDE SEQUENCE [LARGE SCALE GENOMIC DNA]</scope>
    <source>
        <strain evidence="2 3">DSM 25653</strain>
    </source>
</reference>
<keyword evidence="1" id="KW-0472">Membrane</keyword>
<feature type="transmembrane region" description="Helical" evidence="1">
    <location>
        <begin position="231"/>
        <end position="254"/>
    </location>
</feature>
<evidence type="ECO:0000256" key="1">
    <source>
        <dbReference type="SAM" id="Phobius"/>
    </source>
</evidence>
<accession>A0A9X0W7T6</accession>
<protein>
    <submittedName>
        <fullName evidence="2">Uncharacterized protein</fullName>
    </submittedName>
</protein>
<evidence type="ECO:0000313" key="2">
    <source>
        <dbReference type="EMBL" id="MBK1618549.1"/>
    </source>
</evidence>
<comment type="caution">
    <text evidence="2">The sequence shown here is derived from an EMBL/GenBank/DDBJ whole genome shotgun (WGS) entry which is preliminary data.</text>
</comment>
<feature type="transmembrane region" description="Helical" evidence="1">
    <location>
        <begin position="307"/>
        <end position="329"/>
    </location>
</feature>
<feature type="transmembrane region" description="Helical" evidence="1">
    <location>
        <begin position="38"/>
        <end position="58"/>
    </location>
</feature>
<keyword evidence="1" id="KW-1133">Transmembrane helix</keyword>
<name>A0A9X0W7T6_9GAMM</name>